<dbReference type="Pfam" id="PF05943">
    <property type="entry name" value="VipB"/>
    <property type="match status" value="1"/>
</dbReference>
<dbReference type="InterPro" id="IPR044031">
    <property type="entry name" value="TssC1_N"/>
</dbReference>
<dbReference type="PATRIC" id="fig|251703.9.peg.481"/>
<comment type="caution">
    <text evidence="3">The sequence shown here is derived from an EMBL/GenBank/DDBJ whole genome shotgun (WGS) entry which is preliminary data.</text>
</comment>
<name>A0A0N8TDC7_9PSED</name>
<accession>A0A0N8TDC7</accession>
<dbReference type="Proteomes" id="UP000050317">
    <property type="component" value="Unassembled WGS sequence"/>
</dbReference>
<evidence type="ECO:0000259" key="1">
    <source>
        <dbReference type="Pfam" id="PF05943"/>
    </source>
</evidence>
<feature type="domain" description="TssC1 N-terminal" evidence="1">
    <location>
        <begin position="69"/>
        <end position="368"/>
    </location>
</feature>
<dbReference type="InterPro" id="IPR010269">
    <property type="entry name" value="T6SS_TssC-like"/>
</dbReference>
<sequence>MAKSPSAESQGSEGNTQTLTLLDKIIAEGRMAYDDSQQGYARDMLAEFATQVLDEGMAIDKDTVAMINERIGKIDSLISDQLNEILHHEDVQKLEASWRGLHALVKNTETGTRLKLRLLNVSQKELQTDLEKAVEFDQSALFKKIYEEEYGTFGGHPFSVLVGDFTFGRHPQDIGLLEKISSVAAAAHAPFIAAASPRLFDMSSFTELSVPRDLAKVFESQELIKWRSFRESEDSRYVSLVLPHYLLRLPYGPDTNPVEGMNFVENTTGTDHSKYLWGNAAWALTQRITEAYAKYGWCAAIRGAEGGGAVEGLPAHTFRTSSGDLSLKCPTEVAITDRREKELNDLGFISLCHKKNSDVAVFFGGQSTNKPRLYNTNEANANARISAMLPYVLAASRFAHYLKVIMRDKIGSFMTRDNVQTYLNNWIADYVLINDNAPQEIKAQYPLREARVDVTEVPGKPGAYRATVFLRPHFQLEELTASIRLVATLPPPAAA</sequence>
<dbReference type="RefSeq" id="WP_044421260.1">
    <property type="nucleotide sequence ID" value="NZ_JYHK01000017.1"/>
</dbReference>
<feature type="domain" description="TssC1 C-terminal" evidence="2">
    <location>
        <begin position="378"/>
        <end position="489"/>
    </location>
</feature>
<organism evidence="3 4">
    <name type="scientific">Pseudomonas syringae pv. viburni</name>
    <dbReference type="NCBI Taxonomy" id="251703"/>
    <lineage>
        <taxon>Bacteria</taxon>
        <taxon>Pseudomonadati</taxon>
        <taxon>Pseudomonadota</taxon>
        <taxon>Gammaproteobacteria</taxon>
        <taxon>Pseudomonadales</taxon>
        <taxon>Pseudomonadaceae</taxon>
        <taxon>Pseudomonas</taxon>
    </lineage>
</organism>
<dbReference type="AlphaFoldDB" id="A0A0N8TDC7"/>
<proteinExistence type="predicted"/>
<protein>
    <submittedName>
        <fullName evidence="3">Protein ImpC</fullName>
    </submittedName>
</protein>
<dbReference type="EMBL" id="LJRR01000300">
    <property type="protein sequence ID" value="KPZ13225.1"/>
    <property type="molecule type" value="Genomic_DNA"/>
</dbReference>
<dbReference type="PANTHER" id="PTHR35565">
    <property type="entry name" value="CYTOPLASMIC PROTEIN-RELATED"/>
    <property type="match status" value="1"/>
</dbReference>
<dbReference type="InterPro" id="IPR044032">
    <property type="entry name" value="TssC1_C"/>
</dbReference>
<evidence type="ECO:0000313" key="3">
    <source>
        <dbReference type="EMBL" id="KPZ13225.1"/>
    </source>
</evidence>
<evidence type="ECO:0000259" key="2">
    <source>
        <dbReference type="Pfam" id="PF18945"/>
    </source>
</evidence>
<gene>
    <name evidence="3" type="ORF">ALO40_00323</name>
</gene>
<dbReference type="PANTHER" id="PTHR35565:SF3">
    <property type="entry name" value="TYPE VI SECRETION SYSTEM SHEATH PROTEIN TSSC1"/>
    <property type="match status" value="1"/>
</dbReference>
<dbReference type="NCBIfam" id="TIGR03355">
    <property type="entry name" value="VI_chp_2"/>
    <property type="match status" value="1"/>
</dbReference>
<dbReference type="Pfam" id="PF18945">
    <property type="entry name" value="VipB_2"/>
    <property type="match status" value="1"/>
</dbReference>
<reference evidence="3 4" key="1">
    <citation type="submission" date="2015-09" db="EMBL/GenBank/DDBJ databases">
        <title>Genome announcement of multiple Pseudomonas syringae strains.</title>
        <authorList>
            <person name="Thakur S."/>
            <person name="Wang P.W."/>
            <person name="Gong Y."/>
            <person name="Weir B.S."/>
            <person name="Guttman D.S."/>
        </authorList>
    </citation>
    <scope>NUCLEOTIDE SEQUENCE [LARGE SCALE GENOMIC DNA]</scope>
    <source>
        <strain evidence="3 4">ICMP3963</strain>
    </source>
</reference>
<evidence type="ECO:0000313" key="4">
    <source>
        <dbReference type="Proteomes" id="UP000050317"/>
    </source>
</evidence>